<dbReference type="Proteomes" id="UP001152622">
    <property type="component" value="Chromosome 17"/>
</dbReference>
<reference evidence="10" key="1">
    <citation type="journal article" date="2023" name="Science">
        <title>Genome structures resolve the early diversification of teleost fishes.</title>
        <authorList>
            <person name="Parey E."/>
            <person name="Louis A."/>
            <person name="Montfort J."/>
            <person name="Bouchez O."/>
            <person name="Roques C."/>
            <person name="Iampietro C."/>
            <person name="Lluch J."/>
            <person name="Castinel A."/>
            <person name="Donnadieu C."/>
            <person name="Desvignes T."/>
            <person name="Floi Bucao C."/>
            <person name="Jouanno E."/>
            <person name="Wen M."/>
            <person name="Mejri S."/>
            <person name="Dirks R."/>
            <person name="Jansen H."/>
            <person name="Henkel C."/>
            <person name="Chen W.J."/>
            <person name="Zahm M."/>
            <person name="Cabau C."/>
            <person name="Klopp C."/>
            <person name="Thompson A.W."/>
            <person name="Robinson-Rechavi M."/>
            <person name="Braasch I."/>
            <person name="Lecointre G."/>
            <person name="Bobe J."/>
            <person name="Postlethwait J.H."/>
            <person name="Berthelot C."/>
            <person name="Roest Crollius H."/>
            <person name="Guiguen Y."/>
        </authorList>
    </citation>
    <scope>NUCLEOTIDE SEQUENCE</scope>
    <source>
        <strain evidence="10">WJC10195</strain>
    </source>
</reference>
<evidence type="ECO:0000256" key="7">
    <source>
        <dbReference type="SAM" id="Phobius"/>
    </source>
</evidence>
<feature type="transmembrane region" description="Helical" evidence="7">
    <location>
        <begin position="541"/>
        <end position="562"/>
    </location>
</feature>
<feature type="region of interest" description="Disordered" evidence="6">
    <location>
        <begin position="622"/>
        <end position="744"/>
    </location>
</feature>
<dbReference type="GO" id="GO:0004896">
    <property type="term" value="F:cytokine receptor activity"/>
    <property type="evidence" value="ECO:0007669"/>
    <property type="project" value="TreeGrafter"/>
</dbReference>
<feature type="compositionally biased region" description="Polar residues" evidence="6">
    <location>
        <begin position="733"/>
        <end position="744"/>
    </location>
</feature>
<comment type="caution">
    <text evidence="10">The sequence shown here is derived from an EMBL/GenBank/DDBJ whole genome shotgun (WGS) entry which is preliminary data.</text>
</comment>
<evidence type="ECO:0000256" key="5">
    <source>
        <dbReference type="ARBA" id="ARBA00023180"/>
    </source>
</evidence>
<dbReference type="SUPFAM" id="SSF49265">
    <property type="entry name" value="Fibronectin type III"/>
    <property type="match status" value="2"/>
</dbReference>
<evidence type="ECO:0000259" key="9">
    <source>
        <dbReference type="PROSITE" id="PS50853"/>
    </source>
</evidence>
<dbReference type="InterPro" id="IPR013783">
    <property type="entry name" value="Ig-like_fold"/>
</dbReference>
<keyword evidence="5" id="KW-0325">Glycoprotein</keyword>
<dbReference type="OrthoDB" id="5968456at2759"/>
<feature type="compositionally biased region" description="Low complexity" evidence="6">
    <location>
        <begin position="638"/>
        <end position="662"/>
    </location>
</feature>
<feature type="signal peptide" evidence="8">
    <location>
        <begin position="1"/>
        <end position="21"/>
    </location>
</feature>
<proteinExistence type="predicted"/>
<gene>
    <name evidence="10" type="ORF">SKAU_G00361860</name>
</gene>
<name>A0A9Q1EII6_SYNKA</name>
<keyword evidence="11" id="KW-1185">Reference proteome</keyword>
<feature type="domain" description="Fibronectin type-III" evidence="9">
    <location>
        <begin position="438"/>
        <end position="532"/>
    </location>
</feature>
<dbReference type="GO" id="GO:0043235">
    <property type="term" value="C:receptor complex"/>
    <property type="evidence" value="ECO:0007669"/>
    <property type="project" value="TreeGrafter"/>
</dbReference>
<dbReference type="AlphaFoldDB" id="A0A9Q1EII6"/>
<dbReference type="PROSITE" id="PS50853">
    <property type="entry name" value="FN3"/>
    <property type="match status" value="2"/>
</dbReference>
<dbReference type="Pfam" id="PF00041">
    <property type="entry name" value="fn3"/>
    <property type="match status" value="1"/>
</dbReference>
<dbReference type="InterPro" id="IPR003961">
    <property type="entry name" value="FN3_dom"/>
</dbReference>
<feature type="compositionally biased region" description="Low complexity" evidence="6">
    <location>
        <begin position="689"/>
        <end position="702"/>
    </location>
</feature>
<feature type="chain" id="PRO_5040237507" description="Fibronectin type-III domain-containing protein" evidence="8">
    <location>
        <begin position="22"/>
        <end position="744"/>
    </location>
</feature>
<accession>A0A9Q1EII6</accession>
<keyword evidence="7" id="KW-0812">Transmembrane</keyword>
<dbReference type="SMART" id="SM00060">
    <property type="entry name" value="FN3"/>
    <property type="match status" value="3"/>
</dbReference>
<dbReference type="EMBL" id="JAINUF010000017">
    <property type="protein sequence ID" value="KAJ8339400.1"/>
    <property type="molecule type" value="Genomic_DNA"/>
</dbReference>
<evidence type="ECO:0000256" key="6">
    <source>
        <dbReference type="SAM" id="MobiDB-lite"/>
    </source>
</evidence>
<dbReference type="InterPro" id="IPR050379">
    <property type="entry name" value="Type-I_Cytokine_Rcpt"/>
</dbReference>
<dbReference type="PANTHER" id="PTHR23036:SF151">
    <property type="entry name" value="FIBRONECTIN TYPE-III DOMAIN-CONTAINING PROTEIN"/>
    <property type="match status" value="1"/>
</dbReference>
<evidence type="ECO:0000256" key="2">
    <source>
        <dbReference type="ARBA" id="ARBA00022737"/>
    </source>
</evidence>
<keyword evidence="7" id="KW-0472">Membrane</keyword>
<evidence type="ECO:0000256" key="4">
    <source>
        <dbReference type="ARBA" id="ARBA00023170"/>
    </source>
</evidence>
<sequence>MRHLARAALFIIGVLSGYCWSLPSNSESYPVKSNCPQHFNHDLCHSSQEGVHGLDCYRQQSEQKTRCVWKPGRHSSNKTTYTLIIEQKDRGFCERYENISRTTHLFDPFKKDEMTVKVVDASSDEGNCTVTVFNGTPAYLVRCGPPAQIFFERNSRQLVIKVSWTYKHIKKFLVKYRELNSLSWKEVGSSETKKCIVGNLISSLFYEAQVQCVTNSQCHQCPWSKVAIVPPELTSTPFIEKFDVIPQKMGKRLIIAHWKIANNESVAGYRLMVGKESGEYSQILDVTELILRLTLSGSAYYISISAFNSAGTSPPANRTLPAITDAEDWELNGNLNVTLRSNKEFEISWNHSLTRTYCCYSVEWGLKADRMSFHSLYQKNGNHVVIPLKAPLQPYKRYVFLLHTRPDKDTCNLKSINNSESTNGRTEAYAKEGTPISAPRNITCFATSSSLALAWRAVSEQDACGFLLGYIVYYSENGKGHNSSVVIDGAGANRYTLSNLKSQTAYKVQLSAFTAVGEGVQSAFFYFETASPEDQTVKGTIAAISIAGVAFLLVANLCCVLCKRAKKLFWPSIPNPGNSNAIQKIDGAFELDVLEPLSSEKLAQLEETDASSLLIIEGRAETLPAPASRPSTPDRDGPPTAGSAAAQGSPSPSRRAEPSPVAAERRAEALPAVSDYTTMELFQQTMSRPVAAPQAPGPGVQAERAPHTSSTQARSEQDYIRQPVYLPYPSDSDGATDNLQVSAL</sequence>
<organism evidence="10 11">
    <name type="scientific">Synaphobranchus kaupii</name>
    <name type="common">Kaup's arrowtooth eel</name>
    <dbReference type="NCBI Taxonomy" id="118154"/>
    <lineage>
        <taxon>Eukaryota</taxon>
        <taxon>Metazoa</taxon>
        <taxon>Chordata</taxon>
        <taxon>Craniata</taxon>
        <taxon>Vertebrata</taxon>
        <taxon>Euteleostomi</taxon>
        <taxon>Actinopterygii</taxon>
        <taxon>Neopterygii</taxon>
        <taxon>Teleostei</taxon>
        <taxon>Anguilliformes</taxon>
        <taxon>Synaphobranchidae</taxon>
        <taxon>Synaphobranchus</taxon>
    </lineage>
</organism>
<dbReference type="CDD" id="cd00063">
    <property type="entry name" value="FN3"/>
    <property type="match status" value="2"/>
</dbReference>
<evidence type="ECO:0000313" key="11">
    <source>
        <dbReference type="Proteomes" id="UP001152622"/>
    </source>
</evidence>
<evidence type="ECO:0000256" key="1">
    <source>
        <dbReference type="ARBA" id="ARBA00022729"/>
    </source>
</evidence>
<protein>
    <recommendedName>
        <fullName evidence="9">Fibronectin type-III domain-containing protein</fullName>
    </recommendedName>
</protein>
<keyword evidence="7" id="KW-1133">Transmembrane helix</keyword>
<keyword evidence="1 8" id="KW-0732">Signal</keyword>
<evidence type="ECO:0000256" key="3">
    <source>
        <dbReference type="ARBA" id="ARBA00023157"/>
    </source>
</evidence>
<feature type="domain" description="Fibronectin type-III" evidence="9">
    <location>
        <begin position="145"/>
        <end position="237"/>
    </location>
</feature>
<dbReference type="PANTHER" id="PTHR23036">
    <property type="entry name" value="CYTOKINE RECEPTOR"/>
    <property type="match status" value="1"/>
</dbReference>
<dbReference type="GO" id="GO:0009897">
    <property type="term" value="C:external side of plasma membrane"/>
    <property type="evidence" value="ECO:0007669"/>
    <property type="project" value="TreeGrafter"/>
</dbReference>
<keyword evidence="2" id="KW-0677">Repeat</keyword>
<dbReference type="InterPro" id="IPR036116">
    <property type="entry name" value="FN3_sf"/>
</dbReference>
<feature type="compositionally biased region" description="Polar residues" evidence="6">
    <location>
        <begin position="675"/>
        <end position="687"/>
    </location>
</feature>
<keyword evidence="4" id="KW-0675">Receptor</keyword>
<dbReference type="GO" id="GO:0019955">
    <property type="term" value="F:cytokine binding"/>
    <property type="evidence" value="ECO:0007669"/>
    <property type="project" value="TreeGrafter"/>
</dbReference>
<evidence type="ECO:0000313" key="10">
    <source>
        <dbReference type="EMBL" id="KAJ8339400.1"/>
    </source>
</evidence>
<keyword evidence="3" id="KW-1015">Disulfide bond</keyword>
<evidence type="ECO:0000256" key="8">
    <source>
        <dbReference type="SAM" id="SignalP"/>
    </source>
</evidence>
<dbReference type="Gene3D" id="2.60.40.10">
    <property type="entry name" value="Immunoglobulins"/>
    <property type="match status" value="3"/>
</dbReference>